<evidence type="ECO:0008006" key="4">
    <source>
        <dbReference type="Google" id="ProtNLM"/>
    </source>
</evidence>
<dbReference type="Proteomes" id="UP000093391">
    <property type="component" value="Chromosome"/>
</dbReference>
<feature type="transmembrane region" description="Helical" evidence="1">
    <location>
        <begin position="87"/>
        <end position="105"/>
    </location>
</feature>
<name>A0A1B2M003_9GAMM</name>
<evidence type="ECO:0000313" key="3">
    <source>
        <dbReference type="Proteomes" id="UP000093391"/>
    </source>
</evidence>
<gene>
    <name evidence="2" type="ORF">BFG52_08410</name>
</gene>
<keyword evidence="1" id="KW-1133">Transmembrane helix</keyword>
<dbReference type="OrthoDB" id="6712326at2"/>
<protein>
    <recommendedName>
        <fullName evidence="4">Iron transporter</fullName>
    </recommendedName>
</protein>
<dbReference type="STRING" id="1789224.BFG52_08410"/>
<dbReference type="AlphaFoldDB" id="A0A1B2M003"/>
<feature type="transmembrane region" description="Helical" evidence="1">
    <location>
        <begin position="59"/>
        <end position="81"/>
    </location>
</feature>
<keyword evidence="1" id="KW-0472">Membrane</keyword>
<keyword evidence="3" id="KW-1185">Reference proteome</keyword>
<keyword evidence="1" id="KW-0812">Transmembrane</keyword>
<proteinExistence type="predicted"/>
<dbReference type="EMBL" id="CP016895">
    <property type="protein sequence ID" value="AOA58373.1"/>
    <property type="molecule type" value="Genomic_DNA"/>
</dbReference>
<feature type="transmembrane region" description="Helical" evidence="1">
    <location>
        <begin position="26"/>
        <end position="52"/>
    </location>
</feature>
<dbReference type="KEGG" id="ala:BFG52_08410"/>
<sequence length="107" mass="12152">MISFNINEIQALFNKKPYYLSYRLKIFYRFILALVGGYLLASFSAMFISLAFSQHPASAVMSATMLAFIIHCAVFIWTFMVNSTLKASLGVIIPIIMAYLIYIYLKG</sequence>
<evidence type="ECO:0000313" key="2">
    <source>
        <dbReference type="EMBL" id="AOA58373.1"/>
    </source>
</evidence>
<accession>A0A1B2M003</accession>
<reference evidence="2 3" key="1">
    <citation type="submission" date="2016-08" db="EMBL/GenBank/DDBJ databases">
        <authorList>
            <person name="Seilhamer J.J."/>
        </authorList>
    </citation>
    <scope>NUCLEOTIDE SEQUENCE [LARGE SCALE GENOMIC DNA]</scope>
    <source>
        <strain evidence="2 3">BRTC-1</strain>
    </source>
</reference>
<organism evidence="2 3">
    <name type="scientific">Acinetobacter larvae</name>
    <dbReference type="NCBI Taxonomy" id="1789224"/>
    <lineage>
        <taxon>Bacteria</taxon>
        <taxon>Pseudomonadati</taxon>
        <taxon>Pseudomonadota</taxon>
        <taxon>Gammaproteobacteria</taxon>
        <taxon>Moraxellales</taxon>
        <taxon>Moraxellaceae</taxon>
        <taxon>Acinetobacter</taxon>
    </lineage>
</organism>
<evidence type="ECO:0000256" key="1">
    <source>
        <dbReference type="SAM" id="Phobius"/>
    </source>
</evidence>
<dbReference type="RefSeq" id="WP_067554680.1">
    <property type="nucleotide sequence ID" value="NZ_CP016895.1"/>
</dbReference>